<accession>A0AA48HCF6</accession>
<dbReference type="AlphaFoldDB" id="A0AA48HCF6"/>
<dbReference type="PROSITE" id="PS51257">
    <property type="entry name" value="PROKAR_LIPOPROTEIN"/>
    <property type="match status" value="1"/>
</dbReference>
<feature type="transmembrane region" description="Helical" evidence="1">
    <location>
        <begin position="9"/>
        <end position="30"/>
    </location>
</feature>
<dbReference type="Proteomes" id="UP001337723">
    <property type="component" value="Chromosome"/>
</dbReference>
<gene>
    <name evidence="2" type="ORF">MACH21_30900</name>
</gene>
<evidence type="ECO:0000313" key="3">
    <source>
        <dbReference type="Proteomes" id="UP001337723"/>
    </source>
</evidence>
<evidence type="ECO:0000256" key="1">
    <source>
        <dbReference type="SAM" id="Phobius"/>
    </source>
</evidence>
<dbReference type="RefSeq" id="WP_338273011.1">
    <property type="nucleotide sequence ID" value="NZ_AP027266.1"/>
</dbReference>
<reference evidence="2 3" key="1">
    <citation type="submission" date="2023-01" db="EMBL/GenBank/DDBJ databases">
        <title>Complete genome sequence of Roseicyclus marinus strain Dej080120_10.</title>
        <authorList>
            <person name="Ueki S."/>
            <person name="Maruyama F."/>
        </authorList>
    </citation>
    <scope>NUCLEOTIDE SEQUENCE [LARGE SCALE GENOMIC DNA]</scope>
    <source>
        <strain evidence="2 3">Dej080120_10</strain>
    </source>
</reference>
<dbReference type="KEGG" id="rmai:MACH21_30900"/>
<keyword evidence="3" id="KW-1185">Reference proteome</keyword>
<dbReference type="EMBL" id="AP027266">
    <property type="protein sequence ID" value="BDW86913.1"/>
    <property type="molecule type" value="Genomic_DNA"/>
</dbReference>
<feature type="transmembrane region" description="Helical" evidence="1">
    <location>
        <begin position="82"/>
        <end position="105"/>
    </location>
</feature>
<name>A0AA48HCF6_9RHOB</name>
<keyword evidence="1" id="KW-1133">Transmembrane helix</keyword>
<organism evidence="2 3">
    <name type="scientific">Roseicyclus marinus</name>
    <dbReference type="NCBI Taxonomy" id="2161673"/>
    <lineage>
        <taxon>Bacteria</taxon>
        <taxon>Pseudomonadati</taxon>
        <taxon>Pseudomonadota</taxon>
        <taxon>Alphaproteobacteria</taxon>
        <taxon>Rhodobacterales</taxon>
        <taxon>Roseobacteraceae</taxon>
        <taxon>Roseicyclus</taxon>
    </lineage>
</organism>
<protein>
    <submittedName>
        <fullName evidence="2">Uncharacterized protein</fullName>
    </submittedName>
</protein>
<keyword evidence="1" id="KW-0472">Membrane</keyword>
<sequence>MAEHKPPGILVNAMALFFWVMAGCALAFWVGGVVWPGGLRGLMASLGPSIVASFGTFHILAAICGILLWQWRRHEMTARKRVLLEGATLYFVLAVLLGIFLNYLLVSTMGSSLAPAMPSRM</sequence>
<feature type="transmembrane region" description="Helical" evidence="1">
    <location>
        <begin position="50"/>
        <end position="70"/>
    </location>
</feature>
<evidence type="ECO:0000313" key="2">
    <source>
        <dbReference type="EMBL" id="BDW86913.1"/>
    </source>
</evidence>
<proteinExistence type="predicted"/>
<keyword evidence="1" id="KW-0812">Transmembrane</keyword>